<name>A0A2P2R3T7_RHIMU</name>
<sequence length="25" mass="2731">MSKSLACTQLQAQVCAHRSRLTSNP</sequence>
<dbReference type="AlphaFoldDB" id="A0A2P2R3T7"/>
<proteinExistence type="predicted"/>
<reference evidence="1" key="1">
    <citation type="submission" date="2018-02" db="EMBL/GenBank/DDBJ databases">
        <title>Rhizophora mucronata_Transcriptome.</title>
        <authorList>
            <person name="Meera S.P."/>
            <person name="Sreeshan A."/>
            <person name="Augustine A."/>
        </authorList>
    </citation>
    <scope>NUCLEOTIDE SEQUENCE</scope>
    <source>
        <tissue evidence="1">Leaf</tissue>
    </source>
</reference>
<dbReference type="EMBL" id="GGEC01093458">
    <property type="protein sequence ID" value="MBX73942.1"/>
    <property type="molecule type" value="Transcribed_RNA"/>
</dbReference>
<protein>
    <submittedName>
        <fullName evidence="1">Uncharacterized protein</fullName>
    </submittedName>
</protein>
<organism evidence="1">
    <name type="scientific">Rhizophora mucronata</name>
    <name type="common">Asiatic mangrove</name>
    <dbReference type="NCBI Taxonomy" id="61149"/>
    <lineage>
        <taxon>Eukaryota</taxon>
        <taxon>Viridiplantae</taxon>
        <taxon>Streptophyta</taxon>
        <taxon>Embryophyta</taxon>
        <taxon>Tracheophyta</taxon>
        <taxon>Spermatophyta</taxon>
        <taxon>Magnoliopsida</taxon>
        <taxon>eudicotyledons</taxon>
        <taxon>Gunneridae</taxon>
        <taxon>Pentapetalae</taxon>
        <taxon>rosids</taxon>
        <taxon>fabids</taxon>
        <taxon>Malpighiales</taxon>
        <taxon>Rhizophoraceae</taxon>
        <taxon>Rhizophora</taxon>
    </lineage>
</organism>
<evidence type="ECO:0000313" key="1">
    <source>
        <dbReference type="EMBL" id="MBX73942.1"/>
    </source>
</evidence>
<accession>A0A2P2R3T7</accession>